<dbReference type="Proteomes" id="UP001211907">
    <property type="component" value="Unassembled WGS sequence"/>
</dbReference>
<dbReference type="InterPro" id="IPR046347">
    <property type="entry name" value="bZIP_sf"/>
</dbReference>
<dbReference type="Gene3D" id="1.20.5.170">
    <property type="match status" value="1"/>
</dbReference>
<sequence length="601" mass="69133">MSDAISSGEEDVNNSSNNKRPVTEIPSLPRNHPSDYRLGSTKGRKKTTTEAPSHKAALNREAQRALRERKAKYLSELEMKVSKLELRISRGQNEITALKSEVHVLRSANANLERLLRVPTSDNSSNRITTDNYTSTSQLIDAHSKINADVNTDNINTNVNAQSSIPQQSSCLSCNAERIKALICMEQIKALEAHIAALSLPLQTSSTSSIRQTTPFSASLVHTIHRQILQQNQELKQHQQDHCQQFQQPQQELQLHQQQQFQQLEQEQAPNQQNLQQLHFDQYQQLNQQELQQQKSSTAVETNFDTLFGFHHSSNSNQRLNQELLLDYMDTSIINWNSLSEFIDPTSPPTINNNDSNNSLLVGSNNPNFSHNNTDFNPNNQNFMATFTTNPPKTSEQLYGPLEIESFKITLKCFNSWRKRPELVDNLFDLFQAQSKVTNVREARRIMVKMNRAGRELCQDLIDDEEADKLNEIIAIYHERNAKHEVHFNELCAPRQEIKQQFASRPVINLPPHARKLQESLKAIPSFKTCGTIIDQLCCFWVYKQDISAESFFYFNYLIHQLETASRNVEDRVRFWKAYDVVWLADHQPYDDLLDQVEKNC</sequence>
<name>A0AAD5XAK3_9FUNG</name>
<evidence type="ECO:0000259" key="5">
    <source>
        <dbReference type="SMART" id="SM00338"/>
    </source>
</evidence>
<evidence type="ECO:0000256" key="3">
    <source>
        <dbReference type="SAM" id="Coils"/>
    </source>
</evidence>
<feature type="domain" description="BZIP" evidence="5">
    <location>
        <begin position="50"/>
        <end position="111"/>
    </location>
</feature>
<feature type="coiled-coil region" evidence="3">
    <location>
        <begin position="74"/>
        <end position="115"/>
    </location>
</feature>
<dbReference type="GO" id="GO:0000976">
    <property type="term" value="F:transcription cis-regulatory region binding"/>
    <property type="evidence" value="ECO:0007669"/>
    <property type="project" value="InterPro"/>
</dbReference>
<dbReference type="SMART" id="SM00338">
    <property type="entry name" value="BRLZ"/>
    <property type="match status" value="1"/>
</dbReference>
<evidence type="ECO:0000313" key="6">
    <source>
        <dbReference type="EMBL" id="KAJ3087082.1"/>
    </source>
</evidence>
<dbReference type="CDD" id="cd14688">
    <property type="entry name" value="bZIP_YAP"/>
    <property type="match status" value="1"/>
</dbReference>
<dbReference type="AlphaFoldDB" id="A0AAD5XAK3"/>
<evidence type="ECO:0000313" key="7">
    <source>
        <dbReference type="Proteomes" id="UP001211907"/>
    </source>
</evidence>
<organism evidence="6 7">
    <name type="scientific">Physocladia obscura</name>
    <dbReference type="NCBI Taxonomy" id="109957"/>
    <lineage>
        <taxon>Eukaryota</taxon>
        <taxon>Fungi</taxon>
        <taxon>Fungi incertae sedis</taxon>
        <taxon>Chytridiomycota</taxon>
        <taxon>Chytridiomycota incertae sedis</taxon>
        <taxon>Chytridiomycetes</taxon>
        <taxon>Chytridiales</taxon>
        <taxon>Chytriomycetaceae</taxon>
        <taxon>Physocladia</taxon>
    </lineage>
</organism>
<keyword evidence="7" id="KW-1185">Reference proteome</keyword>
<dbReference type="GO" id="GO:0090575">
    <property type="term" value="C:RNA polymerase II transcription regulator complex"/>
    <property type="evidence" value="ECO:0007669"/>
    <property type="project" value="TreeGrafter"/>
</dbReference>
<comment type="subcellular location">
    <subcellularLocation>
        <location evidence="1">Nucleus</location>
    </subcellularLocation>
</comment>
<dbReference type="PANTHER" id="PTHR40621">
    <property type="entry name" value="TRANSCRIPTION FACTOR KAPC-RELATED"/>
    <property type="match status" value="1"/>
</dbReference>
<accession>A0AAD5XAK3</accession>
<evidence type="ECO:0000256" key="4">
    <source>
        <dbReference type="SAM" id="MobiDB-lite"/>
    </source>
</evidence>
<dbReference type="PANTHER" id="PTHR40621:SF6">
    <property type="entry name" value="AP-1-LIKE TRANSCRIPTION FACTOR YAP1-RELATED"/>
    <property type="match status" value="1"/>
</dbReference>
<keyword evidence="2" id="KW-0539">Nucleus</keyword>
<gene>
    <name evidence="6" type="ORF">HK100_008486</name>
</gene>
<reference evidence="6" key="1">
    <citation type="submission" date="2020-05" db="EMBL/GenBank/DDBJ databases">
        <title>Phylogenomic resolution of chytrid fungi.</title>
        <authorList>
            <person name="Stajich J.E."/>
            <person name="Amses K."/>
            <person name="Simmons R."/>
            <person name="Seto K."/>
            <person name="Myers J."/>
            <person name="Bonds A."/>
            <person name="Quandt C.A."/>
            <person name="Barry K."/>
            <person name="Liu P."/>
            <person name="Grigoriev I."/>
            <person name="Longcore J.E."/>
            <person name="James T.Y."/>
        </authorList>
    </citation>
    <scope>NUCLEOTIDE SEQUENCE</scope>
    <source>
        <strain evidence="6">JEL0513</strain>
    </source>
</reference>
<dbReference type="EMBL" id="JADGJH010004136">
    <property type="protein sequence ID" value="KAJ3087082.1"/>
    <property type="molecule type" value="Genomic_DNA"/>
</dbReference>
<dbReference type="GO" id="GO:0001228">
    <property type="term" value="F:DNA-binding transcription activator activity, RNA polymerase II-specific"/>
    <property type="evidence" value="ECO:0007669"/>
    <property type="project" value="TreeGrafter"/>
</dbReference>
<keyword evidence="3" id="KW-0175">Coiled coil</keyword>
<comment type="caution">
    <text evidence="6">The sequence shown here is derived from an EMBL/GenBank/DDBJ whole genome shotgun (WGS) entry which is preliminary data.</text>
</comment>
<protein>
    <recommendedName>
        <fullName evidence="5">BZIP domain-containing protein</fullName>
    </recommendedName>
</protein>
<evidence type="ECO:0000256" key="2">
    <source>
        <dbReference type="ARBA" id="ARBA00023242"/>
    </source>
</evidence>
<feature type="region of interest" description="Disordered" evidence="4">
    <location>
        <begin position="1"/>
        <end position="60"/>
    </location>
</feature>
<dbReference type="InterPro" id="IPR004827">
    <property type="entry name" value="bZIP"/>
</dbReference>
<evidence type="ECO:0000256" key="1">
    <source>
        <dbReference type="ARBA" id="ARBA00004123"/>
    </source>
</evidence>
<dbReference type="SUPFAM" id="SSF57959">
    <property type="entry name" value="Leucine zipper domain"/>
    <property type="match status" value="1"/>
</dbReference>
<proteinExistence type="predicted"/>
<dbReference type="InterPro" id="IPR050936">
    <property type="entry name" value="AP-1-like"/>
</dbReference>